<dbReference type="InterPro" id="IPR050271">
    <property type="entry name" value="UDP-glycosyltransferase"/>
</dbReference>
<dbReference type="AlphaFoldDB" id="A0AAD5M8D5"/>
<gene>
    <name evidence="4" type="ORF">P43SY_004414</name>
</gene>
<feature type="signal peptide" evidence="3">
    <location>
        <begin position="1"/>
        <end position="22"/>
    </location>
</feature>
<dbReference type="SUPFAM" id="SSF53756">
    <property type="entry name" value="UDP-Glycosyltransferase/glycogen phosphorylase"/>
    <property type="match status" value="1"/>
</dbReference>
<comment type="caution">
    <text evidence="4">The sequence shown here is derived from an EMBL/GenBank/DDBJ whole genome shotgun (WGS) entry which is preliminary data.</text>
</comment>
<dbReference type="Gene3D" id="3.40.50.2000">
    <property type="entry name" value="Glycogen Phosphorylase B"/>
    <property type="match status" value="1"/>
</dbReference>
<evidence type="ECO:0000256" key="3">
    <source>
        <dbReference type="SAM" id="SignalP"/>
    </source>
</evidence>
<evidence type="ECO:0000256" key="2">
    <source>
        <dbReference type="ARBA" id="ARBA00022679"/>
    </source>
</evidence>
<dbReference type="EMBL" id="JAKCXM010000013">
    <property type="protein sequence ID" value="KAJ0408256.1"/>
    <property type="molecule type" value="Genomic_DNA"/>
</dbReference>
<name>A0AAD5M8D5_PYTIN</name>
<evidence type="ECO:0000256" key="1">
    <source>
        <dbReference type="ARBA" id="ARBA00022676"/>
    </source>
</evidence>
<evidence type="ECO:0000313" key="5">
    <source>
        <dbReference type="Proteomes" id="UP001209570"/>
    </source>
</evidence>
<feature type="chain" id="PRO_5042133651" description="UDP-glucosyl transferase family protein" evidence="3">
    <location>
        <begin position="23"/>
        <end position="530"/>
    </location>
</feature>
<dbReference type="GO" id="GO:0008194">
    <property type="term" value="F:UDP-glycosyltransferase activity"/>
    <property type="evidence" value="ECO:0007669"/>
    <property type="project" value="InterPro"/>
</dbReference>
<evidence type="ECO:0008006" key="6">
    <source>
        <dbReference type="Google" id="ProtNLM"/>
    </source>
</evidence>
<reference evidence="4" key="1">
    <citation type="submission" date="2021-12" db="EMBL/GenBank/DDBJ databases">
        <title>Prjna785345.</title>
        <authorList>
            <person name="Rujirawat T."/>
            <person name="Krajaejun T."/>
        </authorList>
    </citation>
    <scope>NUCLEOTIDE SEQUENCE</scope>
    <source>
        <strain evidence="4">Pi057C3</strain>
    </source>
</reference>
<keyword evidence="3" id="KW-0732">Signal</keyword>
<dbReference type="InterPro" id="IPR002213">
    <property type="entry name" value="UDP_glucos_trans"/>
</dbReference>
<dbReference type="PANTHER" id="PTHR48043:SF145">
    <property type="entry name" value="FI06409P-RELATED"/>
    <property type="match status" value="1"/>
</dbReference>
<keyword evidence="5" id="KW-1185">Reference proteome</keyword>
<sequence length="530" mass="59263">MVRPSLRSCLVTLLSLVPLVSAIDVAIVATFGTRSDVAPLFEGLIDFARQPGNTITYIAARGIAERHASQFSYIKTEIIDELREPAYLSPNHSAISDVVQTRRRIDNTQLFLDGIGHIVDVYEDNAAAFLKYFRKHRYDLVLCDAVEQACMDVVKETGHKLAIYGPLGQYGVGADWYIPDFLAPVPMEQLIASPWLRAKGYLDLIPFIVATLQARWKIQAAQERLGFTAPFTEPWEYPQKHLMLAHHVLGVDPARNIPSNIHVFGPVVNEENIPPIEPETKAALDALHADGVRVVAIALGSVFTLKDSPELYDAMMTSIEQLISDKTRRLAVLWPCKWHDPERVRRLETLYPGRLLTPKWITMRRALMHDAVQLFFNQAGYASMAEAMVNGKGQVMMPIYFDQFLNTVNAESIGLSLSLDKYTLTAEEMTSKVVTLLDEMAQPNSTYSATLAKWKAICRLNSDAAKASVTSIITMAATVGTEHLVPRDVDLSVFDRFPVWQLLAIGAVAWWLRKQLSRMSTTAFTKTKTT</sequence>
<keyword evidence="1" id="KW-0328">Glycosyltransferase</keyword>
<dbReference type="Pfam" id="PF00201">
    <property type="entry name" value="UDPGT"/>
    <property type="match status" value="1"/>
</dbReference>
<accession>A0AAD5M8D5</accession>
<dbReference type="Proteomes" id="UP001209570">
    <property type="component" value="Unassembled WGS sequence"/>
</dbReference>
<proteinExistence type="predicted"/>
<evidence type="ECO:0000313" key="4">
    <source>
        <dbReference type="EMBL" id="KAJ0408256.1"/>
    </source>
</evidence>
<keyword evidence="2" id="KW-0808">Transferase</keyword>
<protein>
    <recommendedName>
        <fullName evidence="6">UDP-glucosyl transferase family protein</fullName>
    </recommendedName>
</protein>
<organism evidence="4 5">
    <name type="scientific">Pythium insidiosum</name>
    <name type="common">Pythiosis disease agent</name>
    <dbReference type="NCBI Taxonomy" id="114742"/>
    <lineage>
        <taxon>Eukaryota</taxon>
        <taxon>Sar</taxon>
        <taxon>Stramenopiles</taxon>
        <taxon>Oomycota</taxon>
        <taxon>Peronosporomycetes</taxon>
        <taxon>Pythiales</taxon>
        <taxon>Pythiaceae</taxon>
        <taxon>Pythium</taxon>
    </lineage>
</organism>
<dbReference type="PANTHER" id="PTHR48043">
    <property type="entry name" value="EG:EG0003.4 PROTEIN-RELATED"/>
    <property type="match status" value="1"/>
</dbReference>